<feature type="transmembrane region" description="Helical" evidence="1">
    <location>
        <begin position="7"/>
        <end position="31"/>
    </location>
</feature>
<keyword evidence="3" id="KW-1185">Reference proteome</keyword>
<keyword evidence="1" id="KW-0472">Membrane</keyword>
<reference evidence="2 3" key="1">
    <citation type="submission" date="2019-01" db="EMBL/GenBank/DDBJ databases">
        <title>Weissella sp. nov., a novel lactic acid bacterium isolated from animal feces.</title>
        <authorList>
            <person name="Wang L.-T."/>
        </authorList>
    </citation>
    <scope>NUCLEOTIDE SEQUENCE [LARGE SCALE GENOMIC DNA]</scope>
    <source>
        <strain evidence="2 3">8H-2</strain>
    </source>
</reference>
<dbReference type="Proteomes" id="UP000371977">
    <property type="component" value="Unassembled WGS sequence"/>
</dbReference>
<evidence type="ECO:0000256" key="1">
    <source>
        <dbReference type="SAM" id="Phobius"/>
    </source>
</evidence>
<evidence type="ECO:0000313" key="3">
    <source>
        <dbReference type="Proteomes" id="UP000371977"/>
    </source>
</evidence>
<keyword evidence="1" id="KW-1133">Transmembrane helix</keyword>
<keyword evidence="1" id="KW-0812">Transmembrane</keyword>
<dbReference type="AlphaFoldDB" id="A0A6C2C4W9"/>
<protein>
    <submittedName>
        <fullName evidence="2">Uncharacterized protein</fullName>
    </submittedName>
</protein>
<comment type="caution">
    <text evidence="2">The sequence shown here is derived from an EMBL/GenBank/DDBJ whole genome shotgun (WGS) entry which is preliminary data.</text>
</comment>
<accession>A0A6C2C4W9</accession>
<evidence type="ECO:0000313" key="2">
    <source>
        <dbReference type="EMBL" id="TYC48722.1"/>
    </source>
</evidence>
<gene>
    <name evidence="2" type="ORF">ESZ50_08095</name>
</gene>
<dbReference type="EMBL" id="SDGZ01000017">
    <property type="protein sequence ID" value="TYC48722.1"/>
    <property type="molecule type" value="Genomic_DNA"/>
</dbReference>
<name>A0A6C2C4W9_9LACO</name>
<proteinExistence type="predicted"/>
<organism evidence="2 3">
    <name type="scientific">Weissella muntiaci</name>
    <dbReference type="NCBI Taxonomy" id="2508881"/>
    <lineage>
        <taxon>Bacteria</taxon>
        <taxon>Bacillati</taxon>
        <taxon>Bacillota</taxon>
        <taxon>Bacilli</taxon>
        <taxon>Lactobacillales</taxon>
        <taxon>Lactobacillaceae</taxon>
        <taxon>Weissella</taxon>
    </lineage>
</organism>
<sequence length="330" mass="35429">MRKKTKIIAGSVAGFVVILILIAGAIILPLLPKYNYANAVQKITDLNANNKNTMTIKVKQLSADGGDTDLNQYQGLTIGNKGTVDQKNQTINEEGSYTLAGKNQSYKMILDKEGAFIASDTFKTLLTSTTTGQDQITTGIIGMYANSLATPYLLLTPSDLSNSTKNWQSVINDLVKSKTGTTMDYYTGLSKLSTSDFKTNGDESTLTLSGTGQNATNLVTNFMSNASSESKSAVKSTLNEFVTIKSLKIVSTINAKKLTEHDEVSGTVVDKQNHATIKFDVVADSKKSQDKNSTLQPTMSQGTTLNQLTTNFESNLSNLGGEINSQLGAQ</sequence>
<dbReference type="RefSeq" id="WP_148623068.1">
    <property type="nucleotide sequence ID" value="NZ_SDGZ01000017.1"/>
</dbReference>